<evidence type="ECO:0000313" key="2">
    <source>
        <dbReference type="EMBL" id="KFB67203.1"/>
    </source>
</evidence>
<evidence type="ECO:0000256" key="1">
    <source>
        <dbReference type="SAM" id="MobiDB-lite"/>
    </source>
</evidence>
<evidence type="ECO:0000313" key="3">
    <source>
        <dbReference type="Proteomes" id="UP000019812"/>
    </source>
</evidence>
<sequence length="175" mass="18945">MQRHAHALADDRMCLAGRIADAEQPVVSTQADPRIKRPGRQPGTCTRGGLQRPANAPAVAPEQRFDGVAGTQRGRRLSTGFETVASDTAGDGGQAAIRDDHAAIASGERQHGQETLVQRRIAEVGLEGEQVQGLGVQQDQVDRRPRRREPPGNAEQQVAIAGTDFEHLQRPRRRG</sequence>
<name>A0A084XXK9_9PROT</name>
<protein>
    <submittedName>
        <fullName evidence="2">Uncharacterized protein</fullName>
    </submittedName>
</protein>
<feature type="region of interest" description="Disordered" evidence="1">
    <location>
        <begin position="25"/>
        <end position="60"/>
    </location>
</feature>
<dbReference type="Proteomes" id="UP000019812">
    <property type="component" value="Unassembled WGS sequence"/>
</dbReference>
<comment type="caution">
    <text evidence="2">The sequence shown here is derived from an EMBL/GenBank/DDBJ whole genome shotgun (WGS) entry which is preliminary data.</text>
</comment>
<proteinExistence type="predicted"/>
<reference evidence="2 3" key="1">
    <citation type="submission" date="2014-07" db="EMBL/GenBank/DDBJ databases">
        <title>Expanding our view of genomic diversity in Candidatus Accumulibacter clades.</title>
        <authorList>
            <person name="Skennerton C.T."/>
            <person name="Barr J.J."/>
            <person name="Slater F.R."/>
            <person name="Bond P.L."/>
            <person name="Tyson G.W."/>
        </authorList>
    </citation>
    <scope>NUCLEOTIDE SEQUENCE [LARGE SCALE GENOMIC DNA]</scope>
    <source>
        <strain evidence="3">SK-01</strain>
    </source>
</reference>
<gene>
    <name evidence="2" type="ORF">CAPSK01_003320</name>
</gene>
<organism evidence="2 3">
    <name type="scientific">Candidatus Accumulibacter vicinus</name>
    <dbReference type="NCBI Taxonomy" id="2954382"/>
    <lineage>
        <taxon>Bacteria</taxon>
        <taxon>Pseudomonadati</taxon>
        <taxon>Pseudomonadota</taxon>
        <taxon>Betaproteobacteria</taxon>
        <taxon>Candidatus Accumulibacter</taxon>
    </lineage>
</organism>
<dbReference type="EMBL" id="JDSS02000031">
    <property type="protein sequence ID" value="KFB67203.1"/>
    <property type="molecule type" value="Genomic_DNA"/>
</dbReference>
<dbReference type="AlphaFoldDB" id="A0A084XXK9"/>
<feature type="region of interest" description="Disordered" evidence="1">
    <location>
        <begin position="131"/>
        <end position="175"/>
    </location>
</feature>
<accession>A0A084XXK9</accession>